<proteinExistence type="predicted"/>
<comment type="subcellular location">
    <subcellularLocation>
        <location evidence="1">Nucleus</location>
    </subcellularLocation>
</comment>
<organism evidence="10 11">
    <name type="scientific">Blastomyces percursus</name>
    <dbReference type="NCBI Taxonomy" id="1658174"/>
    <lineage>
        <taxon>Eukaryota</taxon>
        <taxon>Fungi</taxon>
        <taxon>Dikarya</taxon>
        <taxon>Ascomycota</taxon>
        <taxon>Pezizomycotina</taxon>
        <taxon>Eurotiomycetes</taxon>
        <taxon>Eurotiomycetidae</taxon>
        <taxon>Onygenales</taxon>
        <taxon>Ajellomycetaceae</taxon>
        <taxon>Blastomyces</taxon>
    </lineage>
</organism>
<dbReference type="AlphaFoldDB" id="A0A1J9QEL9"/>
<dbReference type="Pfam" id="PF00096">
    <property type="entry name" value="zf-C2H2"/>
    <property type="match status" value="1"/>
</dbReference>
<evidence type="ECO:0000259" key="9">
    <source>
        <dbReference type="PROSITE" id="PS50157"/>
    </source>
</evidence>
<evidence type="ECO:0000256" key="6">
    <source>
        <dbReference type="ARBA" id="ARBA00023242"/>
    </source>
</evidence>
<keyword evidence="2" id="KW-0479">Metal-binding</keyword>
<dbReference type="GO" id="GO:0008270">
    <property type="term" value="F:zinc ion binding"/>
    <property type="evidence" value="ECO:0007669"/>
    <property type="project" value="UniProtKB-KW"/>
</dbReference>
<dbReference type="EMBL" id="LGTZ01000206">
    <property type="protein sequence ID" value="OJD26562.1"/>
    <property type="molecule type" value="Genomic_DNA"/>
</dbReference>
<keyword evidence="3" id="KW-0677">Repeat</keyword>
<sequence length="206" mass="22455">MARQTRKVPSSLLQPALEPHQASQSLPARLPPIVELELPQASQSLPARAAFHYRARACKKSIADGDVYPSASSPMAPAKWIIPCPLDQYSSTPQQWDKPVPRASVSHYDIQQGQPPSPPISANGSGDTTRVNKKIKYPCPYAVSHFCTATFSTSGHAARHGRKHTGEKDALCPVCNKAFARKDNMKQHQQTYQCSKSVDRGGLSGL</sequence>
<dbReference type="PROSITE" id="PS50157">
    <property type="entry name" value="ZINC_FINGER_C2H2_2"/>
    <property type="match status" value="2"/>
</dbReference>
<dbReference type="InterPro" id="IPR050331">
    <property type="entry name" value="Zinc_finger"/>
</dbReference>
<feature type="region of interest" description="Disordered" evidence="8">
    <location>
        <begin position="1"/>
        <end position="24"/>
    </location>
</feature>
<evidence type="ECO:0000256" key="5">
    <source>
        <dbReference type="ARBA" id="ARBA00022833"/>
    </source>
</evidence>
<feature type="region of interest" description="Disordered" evidence="8">
    <location>
        <begin position="92"/>
        <end position="129"/>
    </location>
</feature>
<dbReference type="GO" id="GO:0005634">
    <property type="term" value="C:nucleus"/>
    <property type="evidence" value="ECO:0007669"/>
    <property type="project" value="UniProtKB-SubCell"/>
</dbReference>
<comment type="caution">
    <text evidence="10">The sequence shown here is derived from an EMBL/GenBank/DDBJ whole genome shotgun (WGS) entry which is preliminary data.</text>
</comment>
<evidence type="ECO:0000313" key="10">
    <source>
        <dbReference type="EMBL" id="OJD26562.1"/>
    </source>
</evidence>
<dbReference type="SUPFAM" id="SSF57667">
    <property type="entry name" value="beta-beta-alpha zinc fingers"/>
    <property type="match status" value="1"/>
</dbReference>
<name>A0A1J9QEL9_9EURO</name>
<evidence type="ECO:0000256" key="8">
    <source>
        <dbReference type="SAM" id="MobiDB-lite"/>
    </source>
</evidence>
<reference evidence="10 11" key="1">
    <citation type="submission" date="2015-08" db="EMBL/GenBank/DDBJ databases">
        <title>Emmonsia species relationships and genome sequence.</title>
        <authorList>
            <person name="Cuomo C.A."/>
            <person name="Schwartz I.S."/>
            <person name="Kenyon C."/>
            <person name="De Hoog G.S."/>
            <person name="Govender N.P."/>
            <person name="Botha A."/>
            <person name="Moreno L."/>
            <person name="De Vries M."/>
            <person name="Munoz J.F."/>
            <person name="Stielow J.B."/>
        </authorList>
    </citation>
    <scope>NUCLEOTIDE SEQUENCE [LARGE SCALE GENOMIC DNA]</scope>
    <source>
        <strain evidence="10 11">EI222</strain>
    </source>
</reference>
<dbReference type="PANTHER" id="PTHR16515:SF66">
    <property type="entry name" value="C2H2-TYPE DOMAIN-CONTAINING PROTEIN"/>
    <property type="match status" value="1"/>
</dbReference>
<dbReference type="OrthoDB" id="6365676at2759"/>
<dbReference type="STRING" id="1658174.A0A1J9QEL9"/>
<dbReference type="FunFam" id="3.30.160.60:FF:002343">
    <property type="entry name" value="Zinc finger protein 33A"/>
    <property type="match status" value="1"/>
</dbReference>
<keyword evidence="4 7" id="KW-0863">Zinc-finger</keyword>
<keyword evidence="5" id="KW-0862">Zinc</keyword>
<dbReference type="PANTHER" id="PTHR16515">
    <property type="entry name" value="PR DOMAIN ZINC FINGER PROTEIN"/>
    <property type="match status" value="1"/>
</dbReference>
<dbReference type="InterPro" id="IPR036236">
    <property type="entry name" value="Znf_C2H2_sf"/>
</dbReference>
<evidence type="ECO:0000256" key="3">
    <source>
        <dbReference type="ARBA" id="ARBA00022737"/>
    </source>
</evidence>
<evidence type="ECO:0000256" key="1">
    <source>
        <dbReference type="ARBA" id="ARBA00004123"/>
    </source>
</evidence>
<dbReference type="GO" id="GO:0010468">
    <property type="term" value="P:regulation of gene expression"/>
    <property type="evidence" value="ECO:0007669"/>
    <property type="project" value="TreeGrafter"/>
</dbReference>
<keyword evidence="6" id="KW-0539">Nucleus</keyword>
<keyword evidence="11" id="KW-1185">Reference proteome</keyword>
<evidence type="ECO:0000256" key="2">
    <source>
        <dbReference type="ARBA" id="ARBA00022723"/>
    </source>
</evidence>
<accession>A0A1J9QEL9</accession>
<dbReference type="InterPro" id="IPR013087">
    <property type="entry name" value="Znf_C2H2_type"/>
</dbReference>
<evidence type="ECO:0000313" key="11">
    <source>
        <dbReference type="Proteomes" id="UP000242791"/>
    </source>
</evidence>
<evidence type="ECO:0000256" key="7">
    <source>
        <dbReference type="PROSITE-ProRule" id="PRU00042"/>
    </source>
</evidence>
<feature type="domain" description="C2H2-type" evidence="9">
    <location>
        <begin position="170"/>
        <end position="197"/>
    </location>
</feature>
<feature type="domain" description="C2H2-type" evidence="9">
    <location>
        <begin position="137"/>
        <end position="169"/>
    </location>
</feature>
<gene>
    <name evidence="10" type="ORF">ACJ73_02052</name>
</gene>
<evidence type="ECO:0000256" key="4">
    <source>
        <dbReference type="ARBA" id="ARBA00022771"/>
    </source>
</evidence>
<dbReference type="Gene3D" id="3.30.160.60">
    <property type="entry name" value="Classic Zinc Finger"/>
    <property type="match status" value="2"/>
</dbReference>
<protein>
    <recommendedName>
        <fullName evidence="9">C2H2-type domain-containing protein</fullName>
    </recommendedName>
</protein>
<dbReference type="Proteomes" id="UP000242791">
    <property type="component" value="Unassembled WGS sequence"/>
</dbReference>
<dbReference type="VEuPathDB" id="FungiDB:ACJ73_02052"/>